<feature type="domain" description="Flavin reductase like" evidence="1">
    <location>
        <begin position="23"/>
        <end position="164"/>
    </location>
</feature>
<dbReference type="InterPro" id="IPR012349">
    <property type="entry name" value="Split_barrel_FMN-bd"/>
</dbReference>
<gene>
    <name evidence="2" type="ORF">ACFOUW_07320</name>
</gene>
<dbReference type="Gene3D" id="2.30.110.10">
    <property type="entry name" value="Electron Transport, Fmn-binding Protein, Chain A"/>
    <property type="match status" value="1"/>
</dbReference>
<name>A0ABV7Y768_9ACTN</name>
<sequence>MTIHGDHPFLPPESERSAVRRFRGRLASPVALWTSESAGLPVTSMLVADGQPALAIGLVDEDSLLWAAIQRTSTFAISLLSWSHRGLAEAFAETMPAPGGPFRLTEWNATEWGLVPSGVTSWAGCRLLDSRSSGWAIEIRATLEHVEVGDDPAPLLHQRGRYLTLPE</sequence>
<dbReference type="Pfam" id="PF01613">
    <property type="entry name" value="Flavin_Reduct"/>
    <property type="match status" value="1"/>
</dbReference>
<dbReference type="SMART" id="SM00903">
    <property type="entry name" value="Flavin_Reduct"/>
    <property type="match status" value="1"/>
</dbReference>
<reference evidence="3" key="1">
    <citation type="journal article" date="2019" name="Int. J. Syst. Evol. Microbiol.">
        <title>The Global Catalogue of Microorganisms (GCM) 10K type strain sequencing project: providing services to taxonomists for standard genome sequencing and annotation.</title>
        <authorList>
            <consortium name="The Broad Institute Genomics Platform"/>
            <consortium name="The Broad Institute Genome Sequencing Center for Infectious Disease"/>
            <person name="Wu L."/>
            <person name="Ma J."/>
        </authorList>
    </citation>
    <scope>NUCLEOTIDE SEQUENCE [LARGE SCALE GENOMIC DNA]</scope>
    <source>
        <strain evidence="3">CGMCC 4.7241</strain>
    </source>
</reference>
<evidence type="ECO:0000313" key="2">
    <source>
        <dbReference type="EMBL" id="MFC3760642.1"/>
    </source>
</evidence>
<dbReference type="InterPro" id="IPR002563">
    <property type="entry name" value="Flavin_Rdtase-like_dom"/>
</dbReference>
<dbReference type="RefSeq" id="WP_205116867.1">
    <property type="nucleotide sequence ID" value="NZ_JAFBCM010000001.1"/>
</dbReference>
<dbReference type="Proteomes" id="UP001595699">
    <property type="component" value="Unassembled WGS sequence"/>
</dbReference>
<proteinExistence type="predicted"/>
<keyword evidence="3" id="KW-1185">Reference proteome</keyword>
<accession>A0ABV7Y768</accession>
<protein>
    <submittedName>
        <fullName evidence="2">Flavin reductase family protein</fullName>
        <ecNumber evidence="2">1.5.1.-</ecNumber>
    </submittedName>
</protein>
<evidence type="ECO:0000259" key="1">
    <source>
        <dbReference type="SMART" id="SM00903"/>
    </source>
</evidence>
<comment type="caution">
    <text evidence="2">The sequence shown here is derived from an EMBL/GenBank/DDBJ whole genome shotgun (WGS) entry which is preliminary data.</text>
</comment>
<organism evidence="2 3">
    <name type="scientific">Tenggerimyces flavus</name>
    <dbReference type="NCBI Taxonomy" id="1708749"/>
    <lineage>
        <taxon>Bacteria</taxon>
        <taxon>Bacillati</taxon>
        <taxon>Actinomycetota</taxon>
        <taxon>Actinomycetes</taxon>
        <taxon>Propionibacteriales</taxon>
        <taxon>Nocardioidaceae</taxon>
        <taxon>Tenggerimyces</taxon>
    </lineage>
</organism>
<dbReference type="EMBL" id="JBHRZH010000006">
    <property type="protein sequence ID" value="MFC3760642.1"/>
    <property type="molecule type" value="Genomic_DNA"/>
</dbReference>
<dbReference type="GO" id="GO:0016491">
    <property type="term" value="F:oxidoreductase activity"/>
    <property type="evidence" value="ECO:0007669"/>
    <property type="project" value="UniProtKB-KW"/>
</dbReference>
<dbReference type="SUPFAM" id="SSF50475">
    <property type="entry name" value="FMN-binding split barrel"/>
    <property type="match status" value="1"/>
</dbReference>
<dbReference type="EC" id="1.5.1.-" evidence="2"/>
<evidence type="ECO:0000313" key="3">
    <source>
        <dbReference type="Proteomes" id="UP001595699"/>
    </source>
</evidence>
<keyword evidence="2" id="KW-0560">Oxidoreductase</keyword>